<evidence type="ECO:0000313" key="11">
    <source>
        <dbReference type="EMBL" id="OBU03731.1"/>
    </source>
</evidence>
<comment type="similarity">
    <text evidence="2 9">Belongs to the bacterial histone-like protein family.</text>
</comment>
<reference evidence="14" key="2">
    <citation type="submission" date="2016-06" db="EMBL/GenBank/DDBJ databases">
        <authorList>
            <person name="Butler K."/>
        </authorList>
    </citation>
    <scope>NUCLEOTIDE SEQUENCE [LARGE SCALE GENOMIC DNA]</scope>
    <source>
        <strain evidence="14">GCSL-Mp20</strain>
    </source>
</reference>
<dbReference type="GO" id="GO:0006351">
    <property type="term" value="P:DNA-templated transcription"/>
    <property type="evidence" value="ECO:0007669"/>
    <property type="project" value="UniProtKB-ARBA"/>
</dbReference>
<keyword evidence="14" id="KW-1185">Reference proteome</keyword>
<comment type="function">
    <text evidence="1">Histone-like DNA-binding protein which is capable of wrapping DNA to stabilize it, and thus to prevent its denaturation under extreme environmental conditions.</text>
</comment>
<dbReference type="PRINTS" id="PR01727">
    <property type="entry name" value="DNABINDINGHU"/>
</dbReference>
<dbReference type="GO" id="GO:0003677">
    <property type="term" value="F:DNA binding"/>
    <property type="evidence" value="ECO:0007669"/>
    <property type="project" value="UniProtKB-KW"/>
</dbReference>
<accession>A0A1B8H3U2</accession>
<dbReference type="GO" id="GO:0030527">
    <property type="term" value="F:structural constituent of chromatin"/>
    <property type="evidence" value="ECO:0007669"/>
    <property type="project" value="InterPro"/>
</dbReference>
<dbReference type="Proteomes" id="UP000322181">
    <property type="component" value="Unassembled WGS sequence"/>
</dbReference>
<evidence type="ECO:0000256" key="1">
    <source>
        <dbReference type="ARBA" id="ARBA00003819"/>
    </source>
</evidence>
<dbReference type="GO" id="GO:0042802">
    <property type="term" value="F:identical protein binding"/>
    <property type="evidence" value="ECO:0007669"/>
    <property type="project" value="UniProtKB-ARBA"/>
</dbReference>
<evidence type="ECO:0000313" key="14">
    <source>
        <dbReference type="Proteomes" id="UP000092377"/>
    </source>
</evidence>
<dbReference type="GO" id="GO:1990103">
    <property type="term" value="C:DnaA-HU complex"/>
    <property type="evidence" value="ECO:0007669"/>
    <property type="project" value="UniProtKB-ARBA"/>
</dbReference>
<evidence type="ECO:0000313" key="15">
    <source>
        <dbReference type="Proteomes" id="UP000322181"/>
    </source>
</evidence>
<dbReference type="Gene3D" id="4.10.520.10">
    <property type="entry name" value="IHF-like DNA-binding proteins"/>
    <property type="match status" value="1"/>
</dbReference>
<dbReference type="RefSeq" id="WP_067369814.1">
    <property type="nucleotide sequence ID" value="NZ_BAAAFS010000002.1"/>
</dbReference>
<dbReference type="AlphaFoldDB" id="A0A1B8H3U2"/>
<dbReference type="InterPro" id="IPR020816">
    <property type="entry name" value="Histone-like_DNA-bd_CS"/>
</dbReference>
<dbReference type="NCBIfam" id="NF007945">
    <property type="entry name" value="PRK10664.1"/>
    <property type="match status" value="1"/>
</dbReference>
<dbReference type="FunFam" id="4.10.520.10:FF:000001">
    <property type="entry name" value="DNA-binding protein HU"/>
    <property type="match status" value="1"/>
</dbReference>
<dbReference type="Proteomes" id="UP000092247">
    <property type="component" value="Unassembled WGS sequence"/>
</dbReference>
<evidence type="ECO:0000256" key="6">
    <source>
        <dbReference type="ARBA" id="ARBA00040491"/>
    </source>
</evidence>
<evidence type="ECO:0000256" key="8">
    <source>
        <dbReference type="ARBA" id="ARBA00041875"/>
    </source>
</evidence>
<name>A0A1B8H3U2_9GAMM</name>
<dbReference type="SMART" id="SM00411">
    <property type="entry name" value="BHL"/>
    <property type="match status" value="1"/>
</dbReference>
<sequence length="91" mass="9398">MNKSQLVDKIAADADISKAAAGRALDAIISSVTDTLKVGDDVALVGFGTFTVRERAARTGRNPQTGKEIKIAAAKVPAFRAGKGLKDAVNS</sequence>
<keyword evidence="5 11" id="KW-0238">DNA-binding</keyword>
<evidence type="ECO:0000256" key="2">
    <source>
        <dbReference type="ARBA" id="ARBA00010529"/>
    </source>
</evidence>
<reference evidence="10 15" key="3">
    <citation type="submission" date="2019-09" db="EMBL/GenBank/DDBJ databases">
        <title>Draft genome sequence of various Type strains from the CCUG.</title>
        <authorList>
            <person name="Pineiro-Iglesias B."/>
            <person name="Tunovic T."/>
            <person name="Unosson C."/>
            <person name="Inganas E."/>
            <person name="Ohlen M."/>
            <person name="Cardew S."/>
            <person name="Jensie-Markopoulos S."/>
            <person name="Salva-Serra F."/>
            <person name="Jaen-Luchoro D."/>
            <person name="Karlsson R."/>
            <person name="Svensson-Stadler L."/>
            <person name="Chun J."/>
            <person name="Moore E."/>
        </authorList>
    </citation>
    <scope>NUCLEOTIDE SEQUENCE [LARGE SCALE GENOMIC DNA]</scope>
    <source>
        <strain evidence="10 15">CCUG 53682T</strain>
    </source>
</reference>
<reference evidence="11 13" key="1">
    <citation type="submission" date="2016-06" db="EMBL/GenBank/DDBJ databases">
        <authorList>
            <person name="Kjaerup R.B."/>
            <person name="Dalgaard T.S."/>
            <person name="Juul-Madsen H.R."/>
        </authorList>
    </citation>
    <scope>NUCLEOTIDE SEQUENCE [LARGE SCALE GENOMIC DNA]</scope>
    <source>
        <strain evidence="12">GCSL-Mp20</strain>
        <strain evidence="11 13">GCSL-Mp3</strain>
    </source>
</reference>
<evidence type="ECO:0000256" key="7">
    <source>
        <dbReference type="ARBA" id="ARBA00041399"/>
    </source>
</evidence>
<dbReference type="CDD" id="cd13831">
    <property type="entry name" value="HU"/>
    <property type="match status" value="1"/>
</dbReference>
<comment type="caution">
    <text evidence="11">The sequence shown here is derived from an EMBL/GenBank/DDBJ whole genome shotgun (WGS) entry which is preliminary data.</text>
</comment>
<dbReference type="Pfam" id="PF00216">
    <property type="entry name" value="Bac_DNA_binding"/>
    <property type="match status" value="1"/>
</dbReference>
<evidence type="ECO:0000313" key="12">
    <source>
        <dbReference type="EMBL" id="OBU12969.1"/>
    </source>
</evidence>
<keyword evidence="4" id="KW-0226">DNA condensation</keyword>
<proteinExistence type="inferred from homology"/>
<dbReference type="EMBL" id="LZEY01000003">
    <property type="protein sequence ID" value="OBU12969.1"/>
    <property type="molecule type" value="Genomic_DNA"/>
</dbReference>
<dbReference type="InterPro" id="IPR010992">
    <property type="entry name" value="IHF-like_DNA-bd_dom_sf"/>
</dbReference>
<evidence type="ECO:0000313" key="10">
    <source>
        <dbReference type="EMBL" id="KAA8713525.1"/>
    </source>
</evidence>
<dbReference type="GO" id="GO:0030261">
    <property type="term" value="P:chromosome condensation"/>
    <property type="evidence" value="ECO:0007669"/>
    <property type="project" value="UniProtKB-KW"/>
</dbReference>
<dbReference type="STRING" id="368603.AYY16_15780"/>
<dbReference type="OrthoDB" id="9799835at2"/>
<protein>
    <recommendedName>
        <fullName evidence="6">DNA-binding protein HU-beta</fullName>
    </recommendedName>
    <alternativeName>
        <fullName evidence="7">HU-1</fullName>
    </alternativeName>
    <alternativeName>
        <fullName evidence="8">NS1</fullName>
    </alternativeName>
</protein>
<dbReference type="GO" id="GO:1990178">
    <property type="term" value="C:HU-DNA complex"/>
    <property type="evidence" value="ECO:0007669"/>
    <property type="project" value="UniProtKB-ARBA"/>
</dbReference>
<evidence type="ECO:0000256" key="3">
    <source>
        <dbReference type="ARBA" id="ARBA00011870"/>
    </source>
</evidence>
<dbReference type="EMBL" id="VXKB01000006">
    <property type="protein sequence ID" value="KAA8713525.1"/>
    <property type="molecule type" value="Genomic_DNA"/>
</dbReference>
<dbReference type="PANTHER" id="PTHR33175:SF3">
    <property type="entry name" value="DNA-BINDING PROTEIN HU-BETA"/>
    <property type="match status" value="1"/>
</dbReference>
<evidence type="ECO:0000256" key="9">
    <source>
        <dbReference type="RuleBase" id="RU003939"/>
    </source>
</evidence>
<evidence type="ECO:0000313" key="13">
    <source>
        <dbReference type="Proteomes" id="UP000092247"/>
    </source>
</evidence>
<dbReference type="Proteomes" id="UP000092377">
    <property type="component" value="Unassembled WGS sequence"/>
</dbReference>
<organism evidence="11 13">
    <name type="scientific">Morganella psychrotolerans</name>
    <dbReference type="NCBI Taxonomy" id="368603"/>
    <lineage>
        <taxon>Bacteria</taxon>
        <taxon>Pseudomonadati</taxon>
        <taxon>Pseudomonadota</taxon>
        <taxon>Gammaproteobacteria</taxon>
        <taxon>Enterobacterales</taxon>
        <taxon>Morganellaceae</taxon>
        <taxon>Morganella</taxon>
    </lineage>
</organism>
<dbReference type="InterPro" id="IPR000119">
    <property type="entry name" value="Hist_DNA-bd"/>
</dbReference>
<dbReference type="SUPFAM" id="SSF47729">
    <property type="entry name" value="IHF-like DNA-binding proteins"/>
    <property type="match status" value="1"/>
</dbReference>
<dbReference type="GO" id="GO:0006270">
    <property type="term" value="P:DNA replication initiation"/>
    <property type="evidence" value="ECO:0007669"/>
    <property type="project" value="UniProtKB-ARBA"/>
</dbReference>
<gene>
    <name evidence="10" type="primary">hupB</name>
    <name evidence="11" type="ORF">AYY17_09125</name>
    <name evidence="12" type="ORF">AYY18_13970</name>
    <name evidence="10" type="ORF">F4V73_16425</name>
</gene>
<evidence type="ECO:0000256" key="4">
    <source>
        <dbReference type="ARBA" id="ARBA00023067"/>
    </source>
</evidence>
<dbReference type="PROSITE" id="PS00045">
    <property type="entry name" value="HISTONE_LIKE"/>
    <property type="match status" value="1"/>
</dbReference>
<dbReference type="PANTHER" id="PTHR33175">
    <property type="entry name" value="DNA-BINDING PROTEIN HU"/>
    <property type="match status" value="1"/>
</dbReference>
<dbReference type="EMBL" id="LZEX01000042">
    <property type="protein sequence ID" value="OBU03731.1"/>
    <property type="molecule type" value="Genomic_DNA"/>
</dbReference>
<dbReference type="GO" id="GO:0005829">
    <property type="term" value="C:cytosol"/>
    <property type="evidence" value="ECO:0007669"/>
    <property type="project" value="TreeGrafter"/>
</dbReference>
<evidence type="ECO:0000256" key="5">
    <source>
        <dbReference type="ARBA" id="ARBA00023125"/>
    </source>
</evidence>
<comment type="subunit">
    <text evidence="3">Heterodimer of an alpha and a beta chain.</text>
</comment>